<protein>
    <submittedName>
        <fullName evidence="2">Uncharacterized protein</fullName>
    </submittedName>
</protein>
<evidence type="ECO:0000313" key="3">
    <source>
        <dbReference type="Proteomes" id="UP000823388"/>
    </source>
</evidence>
<dbReference type="AlphaFoldDB" id="A0A8T0XMU9"/>
<gene>
    <name evidence="2" type="ORF">PVAP13_1KG257005</name>
</gene>
<comment type="caution">
    <text evidence="2">The sequence shown here is derived from an EMBL/GenBank/DDBJ whole genome shotgun (WGS) entry which is preliminary data.</text>
</comment>
<keyword evidence="1" id="KW-1133">Transmembrane helix</keyword>
<evidence type="ECO:0000313" key="2">
    <source>
        <dbReference type="EMBL" id="KAG2658483.1"/>
    </source>
</evidence>
<sequence>MRSSQLFRMLQCQGPCPTPVVFYCECTCNLSFHVNFNSIKLMCLSYHVGGLHIFISDSWLHSCGTLKFIIFKTALFKDQSECHYLKMDDPLLSNIWAMPCVHAIAIAIARYYALLRS</sequence>
<evidence type="ECO:0000256" key="1">
    <source>
        <dbReference type="SAM" id="Phobius"/>
    </source>
</evidence>
<keyword evidence="1" id="KW-0472">Membrane</keyword>
<feature type="transmembrane region" description="Helical" evidence="1">
    <location>
        <begin position="95"/>
        <end position="113"/>
    </location>
</feature>
<reference evidence="2" key="1">
    <citation type="submission" date="2020-05" db="EMBL/GenBank/DDBJ databases">
        <title>WGS assembly of Panicum virgatum.</title>
        <authorList>
            <person name="Lovell J.T."/>
            <person name="Jenkins J."/>
            <person name="Shu S."/>
            <person name="Juenger T.E."/>
            <person name="Schmutz J."/>
        </authorList>
    </citation>
    <scope>NUCLEOTIDE SEQUENCE</scope>
    <source>
        <strain evidence="2">AP13</strain>
    </source>
</reference>
<accession>A0A8T0XMU9</accession>
<keyword evidence="1" id="KW-0812">Transmembrane</keyword>
<name>A0A8T0XMU9_PANVG</name>
<dbReference type="EMBL" id="CM029037">
    <property type="protein sequence ID" value="KAG2658483.1"/>
    <property type="molecule type" value="Genomic_DNA"/>
</dbReference>
<keyword evidence="3" id="KW-1185">Reference proteome</keyword>
<proteinExistence type="predicted"/>
<dbReference type="Proteomes" id="UP000823388">
    <property type="component" value="Chromosome 1K"/>
</dbReference>
<organism evidence="2 3">
    <name type="scientific">Panicum virgatum</name>
    <name type="common">Blackwell switchgrass</name>
    <dbReference type="NCBI Taxonomy" id="38727"/>
    <lineage>
        <taxon>Eukaryota</taxon>
        <taxon>Viridiplantae</taxon>
        <taxon>Streptophyta</taxon>
        <taxon>Embryophyta</taxon>
        <taxon>Tracheophyta</taxon>
        <taxon>Spermatophyta</taxon>
        <taxon>Magnoliopsida</taxon>
        <taxon>Liliopsida</taxon>
        <taxon>Poales</taxon>
        <taxon>Poaceae</taxon>
        <taxon>PACMAD clade</taxon>
        <taxon>Panicoideae</taxon>
        <taxon>Panicodae</taxon>
        <taxon>Paniceae</taxon>
        <taxon>Panicinae</taxon>
        <taxon>Panicum</taxon>
        <taxon>Panicum sect. Hiantes</taxon>
    </lineage>
</organism>